<comment type="caution">
    <text evidence="6">The sequence shown here is derived from an EMBL/GenBank/DDBJ whole genome shotgun (WGS) entry which is preliminary data.</text>
</comment>
<dbReference type="PANTHER" id="PTHR24220">
    <property type="entry name" value="IMPORT ATP-BINDING PROTEIN"/>
    <property type="match status" value="1"/>
</dbReference>
<dbReference type="GO" id="GO:0098796">
    <property type="term" value="C:membrane protein complex"/>
    <property type="evidence" value="ECO:0007669"/>
    <property type="project" value="UniProtKB-ARBA"/>
</dbReference>
<dbReference type="AlphaFoldDB" id="X0YWM8"/>
<dbReference type="SMART" id="SM00382">
    <property type="entry name" value="AAA"/>
    <property type="match status" value="1"/>
</dbReference>
<evidence type="ECO:0000256" key="1">
    <source>
        <dbReference type="ARBA" id="ARBA00005417"/>
    </source>
</evidence>
<dbReference type="InterPro" id="IPR003593">
    <property type="entry name" value="AAA+_ATPase"/>
</dbReference>
<name>X0YWM8_9ZZZZ</name>
<accession>X0YWM8</accession>
<proteinExistence type="inferred from homology"/>
<evidence type="ECO:0000256" key="3">
    <source>
        <dbReference type="ARBA" id="ARBA00022741"/>
    </source>
</evidence>
<evidence type="ECO:0000256" key="2">
    <source>
        <dbReference type="ARBA" id="ARBA00022448"/>
    </source>
</evidence>
<dbReference type="GO" id="GO:0005886">
    <property type="term" value="C:plasma membrane"/>
    <property type="evidence" value="ECO:0007669"/>
    <property type="project" value="TreeGrafter"/>
</dbReference>
<dbReference type="GO" id="GO:0022857">
    <property type="term" value="F:transmembrane transporter activity"/>
    <property type="evidence" value="ECO:0007669"/>
    <property type="project" value="TreeGrafter"/>
</dbReference>
<sequence length="228" mass="24122">QEVTKRFPGDDGTELTVLSGVSCTVEPGETVAMVGPSGSGKSTLLNIIGALDKPTSGKVRLGDTDVTELQGKALASFRASRVGFVFQDHHLLPQLTALENVLLPNLARAGDGDAEQRAETLLERIGLTDRQNAFPAQLSGGERQRVALARALINGAKLLLCDEPTGNLDRQTGAKVVSMLLELAGHQGVTVLTVTHNVEQAARFSRCLQLRDGKLSPITAPQLKGGLQ</sequence>
<evidence type="ECO:0000313" key="6">
    <source>
        <dbReference type="EMBL" id="GAG40986.1"/>
    </source>
</evidence>
<dbReference type="PROSITE" id="PS50893">
    <property type="entry name" value="ABC_TRANSPORTER_2"/>
    <property type="match status" value="1"/>
</dbReference>
<dbReference type="GO" id="GO:0005524">
    <property type="term" value="F:ATP binding"/>
    <property type="evidence" value="ECO:0007669"/>
    <property type="project" value="UniProtKB-KW"/>
</dbReference>
<dbReference type="InterPro" id="IPR017911">
    <property type="entry name" value="MacB-like_ATP-bd"/>
</dbReference>
<feature type="domain" description="ABC transporter" evidence="5">
    <location>
        <begin position="1"/>
        <end position="227"/>
    </location>
</feature>
<dbReference type="InterPro" id="IPR015854">
    <property type="entry name" value="ABC_transpr_LolD-like"/>
</dbReference>
<reference evidence="6" key="1">
    <citation type="journal article" date="2014" name="Front. Microbiol.">
        <title>High frequency of phylogenetically diverse reductive dehalogenase-homologous genes in deep subseafloor sedimentary metagenomes.</title>
        <authorList>
            <person name="Kawai M."/>
            <person name="Futagami T."/>
            <person name="Toyoda A."/>
            <person name="Takaki Y."/>
            <person name="Nishi S."/>
            <person name="Hori S."/>
            <person name="Arai W."/>
            <person name="Tsubouchi T."/>
            <person name="Morono Y."/>
            <person name="Uchiyama I."/>
            <person name="Ito T."/>
            <person name="Fujiyama A."/>
            <person name="Inagaki F."/>
            <person name="Takami H."/>
        </authorList>
    </citation>
    <scope>NUCLEOTIDE SEQUENCE</scope>
    <source>
        <strain evidence="6">Expedition CK06-06</strain>
    </source>
</reference>
<dbReference type="CDD" id="cd03255">
    <property type="entry name" value="ABC_MJ0796_LolCDE_FtsE"/>
    <property type="match status" value="1"/>
</dbReference>
<dbReference type="InterPro" id="IPR003439">
    <property type="entry name" value="ABC_transporter-like_ATP-bd"/>
</dbReference>
<dbReference type="PANTHER" id="PTHR24220:SF689">
    <property type="entry name" value="LIPOPROTEIN-RELEASING SYSTEM ATP-BINDING PROTEIN LOLD"/>
    <property type="match status" value="1"/>
</dbReference>
<feature type="non-terminal residue" evidence="6">
    <location>
        <position position="1"/>
    </location>
</feature>
<dbReference type="Gene3D" id="3.40.50.300">
    <property type="entry name" value="P-loop containing nucleotide triphosphate hydrolases"/>
    <property type="match status" value="1"/>
</dbReference>
<dbReference type="FunFam" id="3.40.50.300:FF:000032">
    <property type="entry name" value="Export ABC transporter ATP-binding protein"/>
    <property type="match status" value="1"/>
</dbReference>
<keyword evidence="3" id="KW-0547">Nucleotide-binding</keyword>
<keyword evidence="4" id="KW-0067">ATP-binding</keyword>
<dbReference type="SUPFAM" id="SSF52540">
    <property type="entry name" value="P-loop containing nucleoside triphosphate hydrolases"/>
    <property type="match status" value="1"/>
</dbReference>
<dbReference type="GO" id="GO:0016887">
    <property type="term" value="F:ATP hydrolysis activity"/>
    <property type="evidence" value="ECO:0007669"/>
    <property type="project" value="InterPro"/>
</dbReference>
<comment type="similarity">
    <text evidence="1">Belongs to the ABC transporter superfamily.</text>
</comment>
<dbReference type="PROSITE" id="PS00211">
    <property type="entry name" value="ABC_TRANSPORTER_1"/>
    <property type="match status" value="1"/>
</dbReference>
<dbReference type="EMBL" id="BARS01040976">
    <property type="protein sequence ID" value="GAG40986.1"/>
    <property type="molecule type" value="Genomic_DNA"/>
</dbReference>
<dbReference type="InterPro" id="IPR017871">
    <property type="entry name" value="ABC_transporter-like_CS"/>
</dbReference>
<dbReference type="InterPro" id="IPR027417">
    <property type="entry name" value="P-loop_NTPase"/>
</dbReference>
<protein>
    <recommendedName>
        <fullName evidence="5">ABC transporter domain-containing protein</fullName>
    </recommendedName>
</protein>
<evidence type="ECO:0000256" key="4">
    <source>
        <dbReference type="ARBA" id="ARBA00022840"/>
    </source>
</evidence>
<evidence type="ECO:0000259" key="5">
    <source>
        <dbReference type="PROSITE" id="PS50893"/>
    </source>
</evidence>
<gene>
    <name evidence="6" type="ORF">S01H1_62393</name>
</gene>
<keyword evidence="2" id="KW-0813">Transport</keyword>
<organism evidence="6">
    <name type="scientific">marine sediment metagenome</name>
    <dbReference type="NCBI Taxonomy" id="412755"/>
    <lineage>
        <taxon>unclassified sequences</taxon>
        <taxon>metagenomes</taxon>
        <taxon>ecological metagenomes</taxon>
    </lineage>
</organism>
<dbReference type="Pfam" id="PF00005">
    <property type="entry name" value="ABC_tran"/>
    <property type="match status" value="1"/>
</dbReference>